<name>A0A8H6YU51_9AGAR</name>
<proteinExistence type="predicted"/>
<gene>
    <name evidence="1" type="ORF">MSAN_00980600</name>
</gene>
<evidence type="ECO:0000313" key="1">
    <source>
        <dbReference type="EMBL" id="KAF7367203.1"/>
    </source>
</evidence>
<dbReference type="AlphaFoldDB" id="A0A8H6YU51"/>
<dbReference type="OrthoDB" id="3013147at2759"/>
<accession>A0A8H6YU51</accession>
<comment type="caution">
    <text evidence="1">The sequence shown here is derived from an EMBL/GenBank/DDBJ whole genome shotgun (WGS) entry which is preliminary data.</text>
</comment>
<reference evidence="1" key="1">
    <citation type="submission" date="2020-05" db="EMBL/GenBank/DDBJ databases">
        <title>Mycena genomes resolve the evolution of fungal bioluminescence.</title>
        <authorList>
            <person name="Tsai I.J."/>
        </authorList>
    </citation>
    <scope>NUCLEOTIDE SEQUENCE</scope>
    <source>
        <strain evidence="1">160909Yilan</strain>
    </source>
</reference>
<keyword evidence="2" id="KW-1185">Reference proteome</keyword>
<dbReference type="Proteomes" id="UP000623467">
    <property type="component" value="Unassembled WGS sequence"/>
</dbReference>
<dbReference type="EMBL" id="JACAZH010000006">
    <property type="protein sequence ID" value="KAF7367203.1"/>
    <property type="molecule type" value="Genomic_DNA"/>
</dbReference>
<organism evidence="1 2">
    <name type="scientific">Mycena sanguinolenta</name>
    <dbReference type="NCBI Taxonomy" id="230812"/>
    <lineage>
        <taxon>Eukaryota</taxon>
        <taxon>Fungi</taxon>
        <taxon>Dikarya</taxon>
        <taxon>Basidiomycota</taxon>
        <taxon>Agaricomycotina</taxon>
        <taxon>Agaricomycetes</taxon>
        <taxon>Agaricomycetidae</taxon>
        <taxon>Agaricales</taxon>
        <taxon>Marasmiineae</taxon>
        <taxon>Mycenaceae</taxon>
        <taxon>Mycena</taxon>
    </lineage>
</organism>
<sequence>MQTSSEVAAVGAAFDNIEDTNQRAFRSVSPSWLTFPTPVTDFEPPHAFGTVDGSWWGNVEHSAMSCSSGTATFNANQRHEMSACSLDVWAALRHEVARVVHCAVDASAATIERQESPPTTYRVVGGSAAKRHEVSRAVHCAVETPAALRHEVSPRRT</sequence>
<protein>
    <submittedName>
        <fullName evidence="1">Uncharacterized protein</fullName>
    </submittedName>
</protein>
<evidence type="ECO:0000313" key="2">
    <source>
        <dbReference type="Proteomes" id="UP000623467"/>
    </source>
</evidence>